<evidence type="ECO:0000313" key="4">
    <source>
        <dbReference type="Proteomes" id="UP001139150"/>
    </source>
</evidence>
<dbReference type="Pfam" id="PF00657">
    <property type="entry name" value="Lipase_GDSL"/>
    <property type="match status" value="1"/>
</dbReference>
<dbReference type="PANTHER" id="PTHR43695:SF1">
    <property type="entry name" value="RHAMNOGALACTURONAN ACETYLESTERASE"/>
    <property type="match status" value="1"/>
</dbReference>
<sequence length="223" mass="25540">MVTIYLAGDSTVSNYEKNRAPRAGWGQVLQSFMKEEIVVQNEAASGRSSKSFIDEGRLDIIDRTITEGDYLFIQFGHNDSKVDKERYTEPSTSFKSYLSLYIEVAKKNHAYPLLITPVQRRMFNERGELQETHGIYPEAMRELAKTLEVPLIDLTEKSKELFEQLGPERTKEFFLWLEPGNHVNYIDGVQDDTHFSEVGAKKIAELVVEGIIELNLPLAKYTK</sequence>
<protein>
    <submittedName>
        <fullName evidence="3">Rhamnogalacturonan acetylesterase</fullName>
    </submittedName>
</protein>
<dbReference type="PANTHER" id="PTHR43695">
    <property type="entry name" value="PUTATIVE (AFU_ORTHOLOGUE AFUA_2G17250)-RELATED"/>
    <property type="match status" value="1"/>
</dbReference>
<dbReference type="SUPFAM" id="SSF52266">
    <property type="entry name" value="SGNH hydrolase"/>
    <property type="match status" value="1"/>
</dbReference>
<comment type="caution">
    <text evidence="3">The sequence shown here is derived from an EMBL/GenBank/DDBJ whole genome shotgun (WGS) entry which is preliminary data.</text>
</comment>
<gene>
    <name evidence="3" type="ORF">MF646_13995</name>
</gene>
<dbReference type="EMBL" id="JAKRYL010000014">
    <property type="protein sequence ID" value="MCL7748237.1"/>
    <property type="molecule type" value="Genomic_DNA"/>
</dbReference>
<dbReference type="GO" id="GO:0016788">
    <property type="term" value="F:hydrolase activity, acting on ester bonds"/>
    <property type="evidence" value="ECO:0007669"/>
    <property type="project" value="InterPro"/>
</dbReference>
<dbReference type="RefSeq" id="WP_250097126.1">
    <property type="nucleotide sequence ID" value="NZ_JAKRYL010000014.1"/>
</dbReference>
<keyword evidence="2" id="KW-0378">Hydrolase</keyword>
<evidence type="ECO:0000256" key="1">
    <source>
        <dbReference type="ARBA" id="ARBA00008668"/>
    </source>
</evidence>
<keyword evidence="4" id="KW-1185">Reference proteome</keyword>
<organism evidence="3 4">
    <name type="scientific">Halalkalibacter alkaliphilus</name>
    <dbReference type="NCBI Taxonomy" id="2917993"/>
    <lineage>
        <taxon>Bacteria</taxon>
        <taxon>Bacillati</taxon>
        <taxon>Bacillota</taxon>
        <taxon>Bacilli</taxon>
        <taxon>Bacillales</taxon>
        <taxon>Bacillaceae</taxon>
        <taxon>Halalkalibacter</taxon>
    </lineage>
</organism>
<reference evidence="3" key="1">
    <citation type="submission" date="2022-02" db="EMBL/GenBank/DDBJ databases">
        <title>Halalkalibacter sp. nov. isolated from Lonar Lake, India.</title>
        <authorList>
            <person name="Joshi A."/>
            <person name="Thite S."/>
            <person name="Lodha T."/>
        </authorList>
    </citation>
    <scope>NUCLEOTIDE SEQUENCE</scope>
    <source>
        <strain evidence="3">MEB205</strain>
    </source>
</reference>
<comment type="similarity">
    <text evidence="1">Belongs to the 'GDSL' lipolytic enzyme family.</text>
</comment>
<dbReference type="AlphaFoldDB" id="A0A9X2I589"/>
<evidence type="ECO:0000313" key="3">
    <source>
        <dbReference type="EMBL" id="MCL7748237.1"/>
    </source>
</evidence>
<accession>A0A9X2I589</accession>
<evidence type="ECO:0000256" key="2">
    <source>
        <dbReference type="ARBA" id="ARBA00022801"/>
    </source>
</evidence>
<dbReference type="CDD" id="cd01821">
    <property type="entry name" value="Rhamnogalacturan_acetylesterase_like"/>
    <property type="match status" value="1"/>
</dbReference>
<dbReference type="Gene3D" id="3.40.50.1110">
    <property type="entry name" value="SGNH hydrolase"/>
    <property type="match status" value="1"/>
</dbReference>
<dbReference type="InterPro" id="IPR036514">
    <property type="entry name" value="SGNH_hydro_sf"/>
</dbReference>
<name>A0A9X2I589_9BACI</name>
<dbReference type="InterPro" id="IPR037459">
    <property type="entry name" value="RhgT-like"/>
</dbReference>
<dbReference type="Proteomes" id="UP001139150">
    <property type="component" value="Unassembled WGS sequence"/>
</dbReference>
<dbReference type="InterPro" id="IPR001087">
    <property type="entry name" value="GDSL"/>
</dbReference>
<proteinExistence type="inferred from homology"/>